<keyword evidence="2 6" id="KW-0349">Heme</keyword>
<dbReference type="Gene3D" id="1.10.760.10">
    <property type="entry name" value="Cytochrome c-like domain"/>
    <property type="match status" value="1"/>
</dbReference>
<dbReference type="SUPFAM" id="SSF46626">
    <property type="entry name" value="Cytochrome c"/>
    <property type="match status" value="1"/>
</dbReference>
<dbReference type="PATRIC" id="fig|1379910.4.peg.1963"/>
<feature type="binding site" description="covalent" evidence="6">
    <location>
        <position position="79"/>
    </location>
    <ligand>
        <name>heme c</name>
        <dbReference type="ChEBI" id="CHEBI:61717"/>
    </ligand>
</feature>
<evidence type="ECO:0000313" key="10">
    <source>
        <dbReference type="Proteomes" id="UP000036458"/>
    </source>
</evidence>
<feature type="domain" description="Cytochrome c" evidence="8">
    <location>
        <begin position="61"/>
        <end position="146"/>
    </location>
</feature>
<proteinExistence type="predicted"/>
<protein>
    <recommendedName>
        <fullName evidence="8">Cytochrome c domain-containing protein</fullName>
    </recommendedName>
</protein>
<dbReference type="GO" id="GO:0009055">
    <property type="term" value="F:electron transfer activity"/>
    <property type="evidence" value="ECO:0007669"/>
    <property type="project" value="InterPro"/>
</dbReference>
<evidence type="ECO:0000256" key="4">
    <source>
        <dbReference type="ARBA" id="ARBA00022982"/>
    </source>
</evidence>
<accession>A0A0H4W5R7</accession>
<organism evidence="9 10">
    <name type="scientific">Rufibacter radiotolerans</name>
    <dbReference type="NCBI Taxonomy" id="1379910"/>
    <lineage>
        <taxon>Bacteria</taxon>
        <taxon>Pseudomonadati</taxon>
        <taxon>Bacteroidota</taxon>
        <taxon>Cytophagia</taxon>
        <taxon>Cytophagales</taxon>
        <taxon>Hymenobacteraceae</taxon>
        <taxon>Rufibacter</taxon>
    </lineage>
</organism>
<keyword evidence="1" id="KW-0813">Transport</keyword>
<gene>
    <name evidence="9" type="ORF">TH63_09045</name>
</gene>
<feature type="chain" id="PRO_5005211501" description="Cytochrome c domain-containing protein" evidence="7">
    <location>
        <begin position="30"/>
        <end position="147"/>
    </location>
</feature>
<evidence type="ECO:0000256" key="7">
    <source>
        <dbReference type="SAM" id="SignalP"/>
    </source>
</evidence>
<feature type="binding site" description="covalent" evidence="6">
    <location>
        <position position="124"/>
    </location>
    <ligand>
        <name>heme c</name>
        <dbReference type="ChEBI" id="CHEBI:61717"/>
    </ligand>
</feature>
<evidence type="ECO:0000256" key="6">
    <source>
        <dbReference type="PIRSR" id="PIRSR602324-1"/>
    </source>
</evidence>
<keyword evidence="5 6" id="KW-0408">Iron</keyword>
<evidence type="ECO:0000313" key="9">
    <source>
        <dbReference type="EMBL" id="AKQ45761.1"/>
    </source>
</evidence>
<feature type="binding site" description="covalent" evidence="6">
    <location>
        <position position="75"/>
    </location>
    <ligand>
        <name>heme c</name>
        <dbReference type="ChEBI" id="CHEBI:61717"/>
    </ligand>
</feature>
<evidence type="ECO:0000256" key="3">
    <source>
        <dbReference type="ARBA" id="ARBA00022723"/>
    </source>
</evidence>
<dbReference type="RefSeq" id="WP_076606450.1">
    <property type="nucleotide sequence ID" value="NZ_CP010777.1"/>
</dbReference>
<keyword evidence="4" id="KW-0249">Electron transport</keyword>
<dbReference type="PROSITE" id="PS51007">
    <property type="entry name" value="CYTC"/>
    <property type="match status" value="1"/>
</dbReference>
<reference evidence="9 10" key="1">
    <citation type="submission" date="2015-01" db="EMBL/GenBank/DDBJ databases">
        <title>Rufibacter sp./DG31D/ whole genome sequencing.</title>
        <authorList>
            <person name="Kim M.K."/>
            <person name="Srinivasan S."/>
            <person name="Lee J.-J."/>
        </authorList>
    </citation>
    <scope>NUCLEOTIDE SEQUENCE [LARGE SCALE GENOMIC DNA]</scope>
    <source>
        <strain evidence="9 10">DG31D</strain>
    </source>
</reference>
<keyword evidence="10" id="KW-1185">Reference proteome</keyword>
<dbReference type="PRINTS" id="PR00606">
    <property type="entry name" value="CYTCHROMECID"/>
</dbReference>
<dbReference type="InterPro" id="IPR002324">
    <property type="entry name" value="Cyt_c_ID"/>
</dbReference>
<dbReference type="STRING" id="1379910.TH63_09045"/>
<evidence type="ECO:0000256" key="1">
    <source>
        <dbReference type="ARBA" id="ARBA00022448"/>
    </source>
</evidence>
<name>A0A0H4W5R7_9BACT</name>
<dbReference type="KEGG" id="ruf:TH63_09045"/>
<dbReference type="EMBL" id="CP010777">
    <property type="protein sequence ID" value="AKQ45761.1"/>
    <property type="molecule type" value="Genomic_DNA"/>
</dbReference>
<dbReference type="Proteomes" id="UP000036458">
    <property type="component" value="Chromosome"/>
</dbReference>
<feature type="signal peptide" evidence="7">
    <location>
        <begin position="1"/>
        <end position="29"/>
    </location>
</feature>
<sequence length="147" mass="15696">MKKITLSLSCLALFSAVTLGIASIDTAYANSGAITESTVLMPQATKAKPKIAAKTNAKANETFEKGQKLIAASDCGTCHKIDKKLIGPAYIDVAKKYPSKKENFDYLAHKIIKGGKGVWGQIPMAPHPGISEADAKEMAKYILSLNK</sequence>
<dbReference type="GO" id="GO:0005506">
    <property type="term" value="F:iron ion binding"/>
    <property type="evidence" value="ECO:0007669"/>
    <property type="project" value="InterPro"/>
</dbReference>
<evidence type="ECO:0000259" key="8">
    <source>
        <dbReference type="PROSITE" id="PS51007"/>
    </source>
</evidence>
<dbReference type="InterPro" id="IPR036909">
    <property type="entry name" value="Cyt_c-like_dom_sf"/>
</dbReference>
<keyword evidence="7" id="KW-0732">Signal</keyword>
<evidence type="ECO:0000256" key="2">
    <source>
        <dbReference type="ARBA" id="ARBA00022617"/>
    </source>
</evidence>
<evidence type="ECO:0000256" key="5">
    <source>
        <dbReference type="ARBA" id="ARBA00023004"/>
    </source>
</evidence>
<dbReference type="AlphaFoldDB" id="A0A0H4W5R7"/>
<keyword evidence="3 6" id="KW-0479">Metal-binding</keyword>
<dbReference type="InterPro" id="IPR009056">
    <property type="entry name" value="Cyt_c-like_dom"/>
</dbReference>
<dbReference type="Pfam" id="PF00034">
    <property type="entry name" value="Cytochrom_C"/>
    <property type="match status" value="1"/>
</dbReference>
<dbReference type="GO" id="GO:0020037">
    <property type="term" value="F:heme binding"/>
    <property type="evidence" value="ECO:0007669"/>
    <property type="project" value="InterPro"/>
</dbReference>
<comment type="PTM">
    <text evidence="6">Binds 1 heme c group covalently per subunit.</text>
</comment>